<accession>A0A151P400</accession>
<keyword evidence="3" id="KW-1185">Reference proteome</keyword>
<name>A0A151P400_ALLMI</name>
<protein>
    <submittedName>
        <fullName evidence="2">Uncharacterized protein</fullName>
    </submittedName>
</protein>
<sequence>MGTAPGPKDQRQDILSNQEREAQEQIKKMKKERLLITKVQGLAAQEIRDRLQQLLQQQLRTKQHQEAREREKQQSLLEQMACKEHQQVKQTKWHCSYFEQVVRKQQEQALKV</sequence>
<evidence type="ECO:0000313" key="2">
    <source>
        <dbReference type="EMBL" id="KYO43782.1"/>
    </source>
</evidence>
<organism evidence="2 3">
    <name type="scientific">Alligator mississippiensis</name>
    <name type="common">American alligator</name>
    <dbReference type="NCBI Taxonomy" id="8496"/>
    <lineage>
        <taxon>Eukaryota</taxon>
        <taxon>Metazoa</taxon>
        <taxon>Chordata</taxon>
        <taxon>Craniata</taxon>
        <taxon>Vertebrata</taxon>
        <taxon>Euteleostomi</taxon>
        <taxon>Archelosauria</taxon>
        <taxon>Archosauria</taxon>
        <taxon>Crocodylia</taxon>
        <taxon>Alligatoridae</taxon>
        <taxon>Alligatorinae</taxon>
        <taxon>Alligator</taxon>
    </lineage>
</organism>
<proteinExistence type="predicted"/>
<comment type="caution">
    <text evidence="2">The sequence shown here is derived from an EMBL/GenBank/DDBJ whole genome shotgun (WGS) entry which is preliminary data.</text>
</comment>
<gene>
    <name evidence="2" type="ORF">Y1Q_0010062</name>
</gene>
<dbReference type="Proteomes" id="UP000050525">
    <property type="component" value="Unassembled WGS sequence"/>
</dbReference>
<dbReference type="AlphaFoldDB" id="A0A151P400"/>
<evidence type="ECO:0000313" key="3">
    <source>
        <dbReference type="Proteomes" id="UP000050525"/>
    </source>
</evidence>
<reference evidence="2 3" key="1">
    <citation type="journal article" date="2012" name="Genome Biol.">
        <title>Sequencing three crocodilian genomes to illuminate the evolution of archosaurs and amniotes.</title>
        <authorList>
            <person name="St John J.A."/>
            <person name="Braun E.L."/>
            <person name="Isberg S.R."/>
            <person name="Miles L.G."/>
            <person name="Chong A.Y."/>
            <person name="Gongora J."/>
            <person name="Dalzell P."/>
            <person name="Moran C."/>
            <person name="Bed'hom B."/>
            <person name="Abzhanov A."/>
            <person name="Burgess S.C."/>
            <person name="Cooksey A.M."/>
            <person name="Castoe T.A."/>
            <person name="Crawford N.G."/>
            <person name="Densmore L.D."/>
            <person name="Drew J.C."/>
            <person name="Edwards S.V."/>
            <person name="Faircloth B.C."/>
            <person name="Fujita M.K."/>
            <person name="Greenwold M.J."/>
            <person name="Hoffmann F.G."/>
            <person name="Howard J.M."/>
            <person name="Iguchi T."/>
            <person name="Janes D.E."/>
            <person name="Khan S.Y."/>
            <person name="Kohno S."/>
            <person name="de Koning A.J."/>
            <person name="Lance S.L."/>
            <person name="McCarthy F.M."/>
            <person name="McCormack J.E."/>
            <person name="Merchant M.E."/>
            <person name="Peterson D.G."/>
            <person name="Pollock D.D."/>
            <person name="Pourmand N."/>
            <person name="Raney B.J."/>
            <person name="Roessler K.A."/>
            <person name="Sanford J.R."/>
            <person name="Sawyer R.H."/>
            <person name="Schmidt C.J."/>
            <person name="Triplett E.W."/>
            <person name="Tuberville T.D."/>
            <person name="Venegas-Anaya M."/>
            <person name="Howard J.T."/>
            <person name="Jarvis E.D."/>
            <person name="Guillette L.J.Jr."/>
            <person name="Glenn T.C."/>
            <person name="Green R.E."/>
            <person name="Ray D.A."/>
        </authorList>
    </citation>
    <scope>NUCLEOTIDE SEQUENCE [LARGE SCALE GENOMIC DNA]</scope>
    <source>
        <strain evidence="2">KSC_2009_1</strain>
    </source>
</reference>
<feature type="compositionally biased region" description="Basic and acidic residues" evidence="1">
    <location>
        <begin position="8"/>
        <end position="23"/>
    </location>
</feature>
<evidence type="ECO:0000256" key="1">
    <source>
        <dbReference type="SAM" id="MobiDB-lite"/>
    </source>
</evidence>
<dbReference type="EMBL" id="AKHW03001123">
    <property type="protein sequence ID" value="KYO43782.1"/>
    <property type="molecule type" value="Genomic_DNA"/>
</dbReference>
<feature type="region of interest" description="Disordered" evidence="1">
    <location>
        <begin position="1"/>
        <end position="23"/>
    </location>
</feature>